<evidence type="ECO:0000313" key="2">
    <source>
        <dbReference type="Proteomes" id="UP000002541"/>
    </source>
</evidence>
<dbReference type="Proteomes" id="UP000002541">
    <property type="component" value="Segment"/>
</dbReference>
<proteinExistence type="predicted"/>
<organism evidence="1 2">
    <name type="scientific">Mycobacterium phage Che12</name>
    <dbReference type="NCBI Taxonomy" id="2911435"/>
    <lineage>
        <taxon>Viruses</taxon>
        <taxon>Duplodnaviria</taxon>
        <taxon>Heunggongvirae</taxon>
        <taxon>Uroviricota</taxon>
        <taxon>Caudoviricetes</taxon>
        <taxon>Fromanvirus</taxon>
        <taxon>Fromanvirus Che12</taxon>
    </lineage>
</organism>
<dbReference type="EMBL" id="DQ398043">
    <property type="protein sequence ID" value="ABE67325.1"/>
    <property type="molecule type" value="Genomic_DNA"/>
</dbReference>
<accession>Q1A0L1</accession>
<sequence>MPPTDPVDPPEGDVVPYPNDILKLGGNRWLSQEGRIIPVPFGDEVDLEPNTLAYWESAALRGTGKPLSELIV</sequence>
<dbReference type="OrthoDB" id="20732at10239"/>
<dbReference type="RefSeq" id="YP_655585.1">
    <property type="nucleotide sequence ID" value="NC_008203.1"/>
</dbReference>
<keyword evidence="2" id="KW-1185">Reference proteome</keyword>
<name>Q1A0L1_9CAUD</name>
<gene>
    <name evidence="1" type="primary">3</name>
    <name evidence="1" type="ORF">PBI_CHE12_3</name>
</gene>
<dbReference type="KEGG" id="vg:4156883"/>
<evidence type="ECO:0000313" key="1">
    <source>
        <dbReference type="EMBL" id="ABE67325.1"/>
    </source>
</evidence>
<reference evidence="1 2" key="1">
    <citation type="journal article" date="2006" name="PLoS Genet.">
        <title>Exploring the mycobacteriophage metaproteome: phage genomics as an educational platform.</title>
        <authorList>
            <person name="Hatfull G.F."/>
            <person name="Pedulla M.L."/>
            <person name="Jacobs-Sera D."/>
            <person name="Cichon P.M."/>
            <person name="Foley A."/>
            <person name="Ford M.E."/>
            <person name="Gonda R.M."/>
            <person name="Houtz J.M."/>
            <person name="Hryckowian A.J."/>
            <person name="Kelchner V.A."/>
            <person name="Namburi S."/>
            <person name="Pajcini K.V."/>
            <person name="Popovich M.G."/>
            <person name="Schleicher D.T."/>
            <person name="Simanek B.Z."/>
            <person name="Smith A.L."/>
            <person name="Zdanowicz G.M."/>
            <person name="Kumar V."/>
            <person name="Peebles C.L."/>
            <person name="Jacobs W.R.Jr."/>
            <person name="Lawrence J.G."/>
            <person name="Hendrix R.W."/>
        </authorList>
    </citation>
    <scope>NUCLEOTIDE SEQUENCE [LARGE SCALE GENOMIC DNA]</scope>
</reference>
<protein>
    <submittedName>
        <fullName evidence="1">Uncharacterized protein</fullName>
    </submittedName>
</protein>